<organism evidence="2 3">
    <name type="scientific">Ceratopteris richardii</name>
    <name type="common">Triangle waterfern</name>
    <dbReference type="NCBI Taxonomy" id="49495"/>
    <lineage>
        <taxon>Eukaryota</taxon>
        <taxon>Viridiplantae</taxon>
        <taxon>Streptophyta</taxon>
        <taxon>Embryophyta</taxon>
        <taxon>Tracheophyta</taxon>
        <taxon>Polypodiopsida</taxon>
        <taxon>Polypodiidae</taxon>
        <taxon>Polypodiales</taxon>
        <taxon>Pteridineae</taxon>
        <taxon>Pteridaceae</taxon>
        <taxon>Parkerioideae</taxon>
        <taxon>Ceratopteris</taxon>
    </lineage>
</organism>
<feature type="compositionally biased region" description="Basic residues" evidence="1">
    <location>
        <begin position="20"/>
        <end position="30"/>
    </location>
</feature>
<comment type="caution">
    <text evidence="2">The sequence shown here is derived from an EMBL/GenBank/DDBJ whole genome shotgun (WGS) entry which is preliminary data.</text>
</comment>
<protein>
    <submittedName>
        <fullName evidence="2">Uncharacterized protein</fullName>
    </submittedName>
</protein>
<evidence type="ECO:0000256" key="1">
    <source>
        <dbReference type="SAM" id="MobiDB-lite"/>
    </source>
</evidence>
<reference evidence="2" key="1">
    <citation type="submission" date="2021-08" db="EMBL/GenBank/DDBJ databases">
        <title>WGS assembly of Ceratopteris richardii.</title>
        <authorList>
            <person name="Marchant D.B."/>
            <person name="Chen G."/>
            <person name="Jenkins J."/>
            <person name="Shu S."/>
            <person name="Leebens-Mack J."/>
            <person name="Grimwood J."/>
            <person name="Schmutz J."/>
            <person name="Soltis P."/>
            <person name="Soltis D."/>
            <person name="Chen Z.-H."/>
        </authorList>
    </citation>
    <scope>NUCLEOTIDE SEQUENCE</scope>
    <source>
        <strain evidence="2">Whitten #5841</strain>
        <tissue evidence="2">Leaf</tissue>
    </source>
</reference>
<name>A0A8T2UPV6_CERRI</name>
<dbReference type="OrthoDB" id="418757at2759"/>
<keyword evidence="3" id="KW-1185">Reference proteome</keyword>
<sequence>MWKCHKKPNYKYYKVELEKKKNKRDKKKKDTKNEAHDSSKDKDKEKANVTSSVVIEELSNAEDILCIGTVHLTLNGTNELVLHDVSMPTKSMGEREKD</sequence>
<accession>A0A8T2UPV6</accession>
<feature type="compositionally biased region" description="Basic and acidic residues" evidence="1">
    <location>
        <begin position="31"/>
        <end position="47"/>
    </location>
</feature>
<dbReference type="EMBL" id="CM035411">
    <property type="protein sequence ID" value="KAH7434259.1"/>
    <property type="molecule type" value="Genomic_DNA"/>
</dbReference>
<dbReference type="AlphaFoldDB" id="A0A8T2UPV6"/>
<feature type="region of interest" description="Disordered" evidence="1">
    <location>
        <begin position="15"/>
        <end position="49"/>
    </location>
</feature>
<dbReference type="Proteomes" id="UP000825935">
    <property type="component" value="Chromosome 6"/>
</dbReference>
<proteinExistence type="predicted"/>
<evidence type="ECO:0000313" key="2">
    <source>
        <dbReference type="EMBL" id="KAH7434259.1"/>
    </source>
</evidence>
<evidence type="ECO:0000313" key="3">
    <source>
        <dbReference type="Proteomes" id="UP000825935"/>
    </source>
</evidence>
<gene>
    <name evidence="2" type="ORF">KP509_06G007900</name>
</gene>